<feature type="transmembrane region" description="Helical" evidence="8">
    <location>
        <begin position="181"/>
        <end position="201"/>
    </location>
</feature>
<reference evidence="11 12" key="1">
    <citation type="submission" date="2022-09" db="EMBL/GenBank/DDBJ databases">
        <title>New species of Phenylobacterium.</title>
        <authorList>
            <person name="Mieszkin S."/>
        </authorList>
    </citation>
    <scope>NUCLEOTIDE SEQUENCE [LARGE SCALE GENOMIC DNA]</scope>
    <source>
        <strain evidence="11 12">HK31-G</strain>
    </source>
</reference>
<feature type="transmembrane region" description="Helical" evidence="8">
    <location>
        <begin position="365"/>
        <end position="383"/>
    </location>
</feature>
<name>A0ABW6CPG7_9CAUL</name>
<feature type="domain" description="Ammonium transporter AmtB-like" evidence="10">
    <location>
        <begin position="84"/>
        <end position="476"/>
    </location>
</feature>
<organism evidence="11 12">
    <name type="scientific">Phenylobacterium ferrooxidans</name>
    <dbReference type="NCBI Taxonomy" id="2982689"/>
    <lineage>
        <taxon>Bacteria</taxon>
        <taxon>Pseudomonadati</taxon>
        <taxon>Pseudomonadota</taxon>
        <taxon>Alphaproteobacteria</taxon>
        <taxon>Caulobacterales</taxon>
        <taxon>Caulobacteraceae</taxon>
        <taxon>Phenylobacterium</taxon>
    </lineage>
</organism>
<feature type="transmembrane region" description="Helical" evidence="8">
    <location>
        <begin position="307"/>
        <end position="328"/>
    </location>
</feature>
<keyword evidence="4 8" id="KW-0812">Transmembrane</keyword>
<dbReference type="NCBIfam" id="TIGR00836">
    <property type="entry name" value="amt"/>
    <property type="match status" value="1"/>
</dbReference>
<keyword evidence="7 8" id="KW-0924">Ammonia transport</keyword>
<dbReference type="PROSITE" id="PS01219">
    <property type="entry name" value="AMMONIUM_TRANSP"/>
    <property type="match status" value="1"/>
</dbReference>
<evidence type="ECO:0000256" key="8">
    <source>
        <dbReference type="RuleBase" id="RU362002"/>
    </source>
</evidence>
<dbReference type="PANTHER" id="PTHR43029:SF10">
    <property type="entry name" value="AMMONIUM TRANSPORTER MEP2"/>
    <property type="match status" value="1"/>
</dbReference>
<keyword evidence="5 8" id="KW-1133">Transmembrane helix</keyword>
<feature type="transmembrane region" description="Helical" evidence="8">
    <location>
        <begin position="114"/>
        <end position="135"/>
    </location>
</feature>
<sequence length="480" mass="49342">MKTLGFKRLAGLLAAATLVGAPLAFPAFAQDAAPPAAEAAAPAPEAAAPAPEEAPAAEAPAAAEAAPALLAHQVKLELDGSGTAWILTSTALVLMMTIPGLALFYGGMVRRKNVIATVAQSFAVTCVVTIVWMAITYSMAFGVNPDENLNKYVGSFDVLFLNGVTTETAFSAAKGLPEMLWIVYQMTFAIITPALIAGAFAERMKFSALLLFTALWAIFVYAPVCHWVWGGGWLSGEGVLDFAGGTVVHINAGVAGLMCALVLGKRRGYGAENMAPSNLVYTMIGASLLWVGWFGFNAGSEWAADGIASAAMLNTQIAAAAAALAWMIVEWVERKKPGMLGLASGAVAGLVAITPAAGFVNPQGALIIGIIGGGAAYVGAVWLKRLLKYDDSLDAFGVHGIAGIVGALLTGALADPAINSLGEGASVAKQALGIVATIAWSGVVTLIILFVVKFTTGLRVSEEGEVEGLDLSLHGEALHE</sequence>
<feature type="transmembrane region" description="Helical" evidence="8">
    <location>
        <begin position="208"/>
        <end position="230"/>
    </location>
</feature>
<feature type="chain" id="PRO_5047345275" description="Ammonium transporter" evidence="9">
    <location>
        <begin position="30"/>
        <end position="480"/>
    </location>
</feature>
<protein>
    <recommendedName>
        <fullName evidence="8">Ammonium transporter</fullName>
    </recommendedName>
</protein>
<proteinExistence type="inferred from homology"/>
<keyword evidence="6 8" id="KW-0472">Membrane</keyword>
<accession>A0ABW6CPG7</accession>
<evidence type="ECO:0000256" key="7">
    <source>
        <dbReference type="ARBA" id="ARBA00023177"/>
    </source>
</evidence>
<evidence type="ECO:0000313" key="11">
    <source>
        <dbReference type="EMBL" id="MFD3264975.1"/>
    </source>
</evidence>
<gene>
    <name evidence="11" type="ORF">OCL97_13515</name>
</gene>
<dbReference type="InterPro" id="IPR024041">
    <property type="entry name" value="NH4_transpt_AmtB-like_dom"/>
</dbReference>
<feature type="transmembrane region" description="Helical" evidence="8">
    <location>
        <begin position="395"/>
        <end position="414"/>
    </location>
</feature>
<feature type="transmembrane region" description="Helical" evidence="8">
    <location>
        <begin position="275"/>
        <end position="295"/>
    </location>
</feature>
<comment type="caution">
    <text evidence="11">The sequence shown here is derived from an EMBL/GenBank/DDBJ whole genome shotgun (WGS) entry which is preliminary data.</text>
</comment>
<evidence type="ECO:0000259" key="10">
    <source>
        <dbReference type="Pfam" id="PF00909"/>
    </source>
</evidence>
<keyword evidence="12" id="KW-1185">Reference proteome</keyword>
<evidence type="ECO:0000256" key="5">
    <source>
        <dbReference type="ARBA" id="ARBA00022989"/>
    </source>
</evidence>
<feature type="transmembrane region" description="Helical" evidence="8">
    <location>
        <begin position="242"/>
        <end position="263"/>
    </location>
</feature>
<dbReference type="PANTHER" id="PTHR43029">
    <property type="entry name" value="AMMONIUM TRANSPORTER MEP2"/>
    <property type="match status" value="1"/>
</dbReference>
<evidence type="ECO:0000256" key="2">
    <source>
        <dbReference type="ARBA" id="ARBA00005887"/>
    </source>
</evidence>
<evidence type="ECO:0000256" key="6">
    <source>
        <dbReference type="ARBA" id="ARBA00023136"/>
    </source>
</evidence>
<feature type="transmembrane region" description="Helical" evidence="8">
    <location>
        <begin position="434"/>
        <end position="452"/>
    </location>
</feature>
<feature type="signal peptide" evidence="9">
    <location>
        <begin position="1"/>
        <end position="29"/>
    </location>
</feature>
<feature type="transmembrane region" description="Helical" evidence="8">
    <location>
        <begin position="84"/>
        <end position="107"/>
    </location>
</feature>
<evidence type="ECO:0000256" key="1">
    <source>
        <dbReference type="ARBA" id="ARBA00004141"/>
    </source>
</evidence>
<keyword evidence="9" id="KW-0732">Signal</keyword>
<feature type="transmembrane region" description="Helical" evidence="8">
    <location>
        <begin position="340"/>
        <end position="359"/>
    </location>
</feature>
<dbReference type="InterPro" id="IPR029020">
    <property type="entry name" value="Ammonium/urea_transptr"/>
</dbReference>
<dbReference type="RefSeq" id="WP_377370500.1">
    <property type="nucleotide sequence ID" value="NZ_JAOTJD010000025.1"/>
</dbReference>
<evidence type="ECO:0000256" key="4">
    <source>
        <dbReference type="ARBA" id="ARBA00022692"/>
    </source>
</evidence>
<evidence type="ECO:0000256" key="9">
    <source>
        <dbReference type="SAM" id="SignalP"/>
    </source>
</evidence>
<dbReference type="InterPro" id="IPR018047">
    <property type="entry name" value="Ammonium_transpt_CS"/>
</dbReference>
<evidence type="ECO:0000313" key="12">
    <source>
        <dbReference type="Proteomes" id="UP001598130"/>
    </source>
</evidence>
<comment type="subcellular location">
    <subcellularLocation>
        <location evidence="8">Cell membrane</location>
        <topology evidence="8">Multi-pass membrane protein</topology>
    </subcellularLocation>
    <subcellularLocation>
        <location evidence="1">Membrane</location>
        <topology evidence="1">Multi-pass membrane protein</topology>
    </subcellularLocation>
</comment>
<keyword evidence="3 8" id="KW-0813">Transport</keyword>
<dbReference type="SUPFAM" id="SSF111352">
    <property type="entry name" value="Ammonium transporter"/>
    <property type="match status" value="1"/>
</dbReference>
<dbReference type="Proteomes" id="UP001598130">
    <property type="component" value="Unassembled WGS sequence"/>
</dbReference>
<dbReference type="Pfam" id="PF00909">
    <property type="entry name" value="Ammonium_transp"/>
    <property type="match status" value="1"/>
</dbReference>
<dbReference type="Gene3D" id="1.10.3430.10">
    <property type="entry name" value="Ammonium transporter AmtB like domains"/>
    <property type="match status" value="1"/>
</dbReference>
<evidence type="ECO:0000256" key="3">
    <source>
        <dbReference type="ARBA" id="ARBA00022448"/>
    </source>
</evidence>
<dbReference type="InterPro" id="IPR001905">
    <property type="entry name" value="Ammonium_transpt"/>
</dbReference>
<dbReference type="EMBL" id="JAOTJD010000025">
    <property type="protein sequence ID" value="MFD3264975.1"/>
    <property type="molecule type" value="Genomic_DNA"/>
</dbReference>
<comment type="similarity">
    <text evidence="2 8">Belongs to the ammonia transporter channel (TC 1.A.11.2) family.</text>
</comment>